<keyword evidence="6" id="KW-1185">Reference proteome</keyword>
<dbReference type="SMART" id="SM00382">
    <property type="entry name" value="AAA"/>
    <property type="match status" value="1"/>
</dbReference>
<evidence type="ECO:0000256" key="2">
    <source>
        <dbReference type="ARBA" id="ARBA00022741"/>
    </source>
</evidence>
<comment type="similarity">
    <text evidence="1">Belongs to the IS21/IS1162 putative ATP-binding protein family.</text>
</comment>
<evidence type="ECO:0000256" key="1">
    <source>
        <dbReference type="ARBA" id="ARBA00008059"/>
    </source>
</evidence>
<evidence type="ECO:0000259" key="4">
    <source>
        <dbReference type="SMART" id="SM00382"/>
    </source>
</evidence>
<evidence type="ECO:0000313" key="5">
    <source>
        <dbReference type="EMBL" id="QBD76552.1"/>
    </source>
</evidence>
<dbReference type="PANTHER" id="PTHR30050:SF4">
    <property type="entry name" value="ATP-BINDING PROTEIN RV3427C IN INSERTION SEQUENCE-RELATED"/>
    <property type="match status" value="1"/>
</dbReference>
<dbReference type="InterPro" id="IPR002611">
    <property type="entry name" value="IstB_ATP-bd"/>
</dbReference>
<dbReference type="EMBL" id="CP035758">
    <property type="protein sequence ID" value="QBD76552.1"/>
    <property type="molecule type" value="Genomic_DNA"/>
</dbReference>
<dbReference type="SUPFAM" id="SSF52540">
    <property type="entry name" value="P-loop containing nucleoside triphosphate hydrolases"/>
    <property type="match status" value="1"/>
</dbReference>
<dbReference type="OrthoDB" id="8064373at2"/>
<dbReference type="GO" id="GO:0006260">
    <property type="term" value="P:DNA replication"/>
    <property type="evidence" value="ECO:0007669"/>
    <property type="project" value="TreeGrafter"/>
</dbReference>
<gene>
    <name evidence="5" type="ORF">EPA93_11290</name>
</gene>
<protein>
    <submittedName>
        <fullName evidence="5">AAA family ATPase</fullName>
    </submittedName>
</protein>
<dbReference type="Proteomes" id="UP000290365">
    <property type="component" value="Chromosome"/>
</dbReference>
<proteinExistence type="inferred from homology"/>
<keyword evidence="3" id="KW-0067">ATP-binding</keyword>
<dbReference type="GO" id="GO:0005524">
    <property type="term" value="F:ATP binding"/>
    <property type="evidence" value="ECO:0007669"/>
    <property type="project" value="UniProtKB-KW"/>
</dbReference>
<dbReference type="CDD" id="cd00009">
    <property type="entry name" value="AAA"/>
    <property type="match status" value="1"/>
</dbReference>
<reference evidence="5 6" key="1">
    <citation type="submission" date="2019-01" db="EMBL/GenBank/DDBJ databases">
        <title>Ktedonosporobacter rubrisoli SCAWS-G2.</title>
        <authorList>
            <person name="Huang Y."/>
            <person name="Yan B."/>
        </authorList>
    </citation>
    <scope>NUCLEOTIDE SEQUENCE [LARGE SCALE GENOMIC DNA]</scope>
    <source>
        <strain evidence="5 6">SCAWS-G2</strain>
    </source>
</reference>
<dbReference type="KEGG" id="kbs:EPA93_11290"/>
<organism evidence="5 6">
    <name type="scientific">Ktedonosporobacter rubrisoli</name>
    <dbReference type="NCBI Taxonomy" id="2509675"/>
    <lineage>
        <taxon>Bacteria</taxon>
        <taxon>Bacillati</taxon>
        <taxon>Chloroflexota</taxon>
        <taxon>Ktedonobacteria</taxon>
        <taxon>Ktedonobacterales</taxon>
        <taxon>Ktedonosporobacteraceae</taxon>
        <taxon>Ktedonosporobacter</taxon>
    </lineage>
</organism>
<dbReference type="RefSeq" id="WP_129887440.1">
    <property type="nucleotide sequence ID" value="NZ_CP035758.1"/>
</dbReference>
<evidence type="ECO:0000256" key="3">
    <source>
        <dbReference type="ARBA" id="ARBA00022840"/>
    </source>
</evidence>
<dbReference type="NCBIfam" id="NF038214">
    <property type="entry name" value="IS21_help_AAA"/>
    <property type="match status" value="1"/>
</dbReference>
<dbReference type="Gene3D" id="3.40.50.300">
    <property type="entry name" value="P-loop containing nucleotide triphosphate hydrolases"/>
    <property type="match status" value="1"/>
</dbReference>
<dbReference type="InterPro" id="IPR003593">
    <property type="entry name" value="AAA+_ATPase"/>
</dbReference>
<dbReference type="AlphaFoldDB" id="A0A4P6JNB7"/>
<evidence type="ECO:0000313" key="6">
    <source>
        <dbReference type="Proteomes" id="UP000290365"/>
    </source>
</evidence>
<dbReference type="InterPro" id="IPR027417">
    <property type="entry name" value="P-loop_NTPase"/>
</dbReference>
<name>A0A4P6JNB7_KTERU</name>
<dbReference type="Pfam" id="PF01695">
    <property type="entry name" value="IstB_IS21"/>
    <property type="match status" value="1"/>
</dbReference>
<accession>A0A4P6JNB7</accession>
<dbReference type="PIRSF" id="PIRSF003073">
    <property type="entry name" value="DNAC_TnpB_IstB"/>
    <property type="match status" value="1"/>
</dbReference>
<dbReference type="InterPro" id="IPR047661">
    <property type="entry name" value="IstB"/>
</dbReference>
<dbReference type="PANTHER" id="PTHR30050">
    <property type="entry name" value="CHROMOSOMAL REPLICATION INITIATOR PROTEIN DNAA"/>
    <property type="match status" value="1"/>
</dbReference>
<sequence length="253" mass="28411">MQHQALLESYLRQLRLPTFAQNYQTYAQDAARTDLSYERFLLALCEAEVAAREAHRIERAVAAAKIPVLKDLTSYDFAAVENISKQKVLELAAGGYIAKAETIILIGNPGLGKTHIASGLALAACRQGKHVRFYSVANLINDLQAAQKDLRLSRFTSHFTKLDLLVLDELGFVPFAGEGAKLLFQLCSDLHERVSIILTTNLRFADWNSIFGDERMTAALLDRLTFKSHILEFVGESYRFRSRMRQEEAKDSA</sequence>
<feature type="domain" description="AAA+ ATPase" evidence="4">
    <location>
        <begin position="99"/>
        <end position="231"/>
    </location>
</feature>
<dbReference type="InterPro" id="IPR028350">
    <property type="entry name" value="DNAC/IstB-like"/>
</dbReference>
<keyword evidence="2" id="KW-0547">Nucleotide-binding</keyword>